<keyword evidence="1" id="KW-0812">Transmembrane</keyword>
<evidence type="ECO:0000313" key="2">
    <source>
        <dbReference type="EMBL" id="MDR6841122.1"/>
    </source>
</evidence>
<keyword evidence="3" id="KW-1185">Reference proteome</keyword>
<proteinExistence type="predicted"/>
<evidence type="ECO:0000313" key="3">
    <source>
        <dbReference type="Proteomes" id="UP001254759"/>
    </source>
</evidence>
<gene>
    <name evidence="2" type="ORF">J2W94_001386</name>
</gene>
<protein>
    <submittedName>
        <fullName evidence="2">Uncharacterized protein</fullName>
    </submittedName>
</protein>
<dbReference type="EMBL" id="JAVDTT010000001">
    <property type="protein sequence ID" value="MDR6841122.1"/>
    <property type="molecule type" value="Genomic_DNA"/>
</dbReference>
<reference evidence="2 3" key="1">
    <citation type="submission" date="2023-07" db="EMBL/GenBank/DDBJ databases">
        <title>Sorghum-associated microbial communities from plants grown in Nebraska, USA.</title>
        <authorList>
            <person name="Schachtman D."/>
        </authorList>
    </citation>
    <scope>NUCLEOTIDE SEQUENCE [LARGE SCALE GENOMIC DNA]</scope>
    <source>
        <strain evidence="2 3">BE107</strain>
    </source>
</reference>
<organism evidence="2 3">
    <name type="scientific">Pseudoxanthomonas sacheonensis</name>
    <dbReference type="NCBI Taxonomy" id="443615"/>
    <lineage>
        <taxon>Bacteria</taxon>
        <taxon>Pseudomonadati</taxon>
        <taxon>Pseudomonadota</taxon>
        <taxon>Gammaproteobacteria</taxon>
        <taxon>Lysobacterales</taxon>
        <taxon>Lysobacteraceae</taxon>
        <taxon>Pseudoxanthomonas</taxon>
    </lineage>
</organism>
<keyword evidence="1" id="KW-0472">Membrane</keyword>
<sequence>MHAYKLRDQNELRKSRNLHVFQNLPDLPSPGSARSARGHNLWLRRMALCFLLISLGLVIHSVWESLSVVGS</sequence>
<keyword evidence="1" id="KW-1133">Transmembrane helix</keyword>
<dbReference type="Proteomes" id="UP001254759">
    <property type="component" value="Unassembled WGS sequence"/>
</dbReference>
<evidence type="ECO:0000256" key="1">
    <source>
        <dbReference type="SAM" id="Phobius"/>
    </source>
</evidence>
<accession>A0ABU1RRA6</accession>
<name>A0ABU1RRA6_9GAMM</name>
<comment type="caution">
    <text evidence="2">The sequence shown here is derived from an EMBL/GenBank/DDBJ whole genome shotgun (WGS) entry which is preliminary data.</text>
</comment>
<feature type="transmembrane region" description="Helical" evidence="1">
    <location>
        <begin position="42"/>
        <end position="63"/>
    </location>
</feature>